<keyword evidence="3" id="KW-1185">Reference proteome</keyword>
<reference evidence="2 3" key="1">
    <citation type="submission" date="2019-07" db="EMBL/GenBank/DDBJ databases">
        <title>Whole genome shotgun sequence of Segetibacter aerophilus NBRC 106135.</title>
        <authorList>
            <person name="Hosoyama A."/>
            <person name="Uohara A."/>
            <person name="Ohji S."/>
            <person name="Ichikawa N."/>
        </authorList>
    </citation>
    <scope>NUCLEOTIDE SEQUENCE [LARGE SCALE GENOMIC DNA]</scope>
    <source>
        <strain evidence="2 3">NBRC 106135</strain>
    </source>
</reference>
<evidence type="ECO:0000313" key="2">
    <source>
        <dbReference type="EMBL" id="GEO08652.1"/>
    </source>
</evidence>
<accession>A0A512B9L6</accession>
<proteinExistence type="predicted"/>
<protein>
    <recommendedName>
        <fullName evidence="1">Organic solvent tolerance-like N-terminal domain-containing protein</fullName>
    </recommendedName>
</protein>
<feature type="domain" description="Organic solvent tolerance-like N-terminal" evidence="1">
    <location>
        <begin position="29"/>
        <end position="167"/>
    </location>
</feature>
<name>A0A512B9L6_9BACT</name>
<dbReference type="Proteomes" id="UP000321513">
    <property type="component" value="Unassembled WGS sequence"/>
</dbReference>
<dbReference type="Gene3D" id="2.60.450.10">
    <property type="entry name" value="Lipopolysaccharide (LPS) transport protein A like domain"/>
    <property type="match status" value="2"/>
</dbReference>
<dbReference type="EMBL" id="BJYT01000002">
    <property type="protein sequence ID" value="GEO08652.1"/>
    <property type="molecule type" value="Genomic_DNA"/>
</dbReference>
<dbReference type="Pfam" id="PF13100">
    <property type="entry name" value="OstA_2"/>
    <property type="match status" value="1"/>
</dbReference>
<sequence length="514" mass="58469">MPLPTDTSKGKRLEFEADRYNFTKVEGIGDFISLAGHVKMKQDLTLIYCDSAVLNQAANIVEAFGNIHINDADSVHTYSQYLKYLGNEKTAFLKRKVRLTDGRAVLTTDELEYNTFTHIGTYLKGGKVVDGTTVLTSTEGYYYGDTRDMYFKKKVFLNDPQYKVNTDTLLYNTYTQIARFTVPTKIKTGTRTVNTSEGFYDMKNKKAVFGKRPVVDDKDYTLTADDLAFDEATHFGEAQGSVVYKSKDTANKFAVLANNMKSNNNTGSILATQKPLMIIQQKNDTIYVTADTLYSGKLTELEKFRRVPNITDTITTKQTKNPADSNSNRFFEAYFNVKVFSDSLQAVGDSLFYSFRDSTFRFFKNPVVWSQENQVVGDTIYLFTENKKPKRFYAFENGLAINKVEKDLYNQFKGNTIDGIFKDGNIDFVRAKGNAENIYYTADEQGGFIGANRSTSDVIDVVFREKKPYKVTFLRNLQGTISPIRQVNSSEMRVRGFNWLEAKRPKTKYELLGN</sequence>
<organism evidence="2 3">
    <name type="scientific">Segetibacter aerophilus</name>
    <dbReference type="NCBI Taxonomy" id="670293"/>
    <lineage>
        <taxon>Bacteria</taxon>
        <taxon>Pseudomonadati</taxon>
        <taxon>Bacteroidota</taxon>
        <taxon>Chitinophagia</taxon>
        <taxon>Chitinophagales</taxon>
        <taxon>Chitinophagaceae</taxon>
        <taxon>Segetibacter</taxon>
    </lineage>
</organism>
<evidence type="ECO:0000313" key="3">
    <source>
        <dbReference type="Proteomes" id="UP000321513"/>
    </source>
</evidence>
<dbReference type="AlphaFoldDB" id="A0A512B9L6"/>
<comment type="caution">
    <text evidence="2">The sequence shown here is derived from an EMBL/GenBank/DDBJ whole genome shotgun (WGS) entry which is preliminary data.</text>
</comment>
<dbReference type="InterPro" id="IPR005653">
    <property type="entry name" value="OstA-like_N"/>
</dbReference>
<gene>
    <name evidence="2" type="ORF">SAE01_11480</name>
</gene>
<evidence type="ECO:0000259" key="1">
    <source>
        <dbReference type="Pfam" id="PF13100"/>
    </source>
</evidence>